<name>A0A839RV12_9PSEU</name>
<comment type="caution">
    <text evidence="4">The sequence shown here is derived from an EMBL/GenBank/DDBJ whole genome shotgun (WGS) entry which is preliminary data.</text>
</comment>
<evidence type="ECO:0000259" key="3">
    <source>
        <dbReference type="Pfam" id="PF07987"/>
    </source>
</evidence>
<feature type="domain" description="YncI copper-binding" evidence="3">
    <location>
        <begin position="46"/>
        <end position="183"/>
    </location>
</feature>
<dbReference type="Pfam" id="PF07987">
    <property type="entry name" value="DUF1775"/>
    <property type="match status" value="1"/>
</dbReference>
<dbReference type="RefSeq" id="WP_183647250.1">
    <property type="nucleotide sequence ID" value="NZ_JACHWU010000001.1"/>
</dbReference>
<evidence type="ECO:0000256" key="2">
    <source>
        <dbReference type="SAM" id="SignalP"/>
    </source>
</evidence>
<feature type="signal peptide" evidence="2">
    <location>
        <begin position="1"/>
        <end position="45"/>
    </location>
</feature>
<sequence>MSTSLPARRVPRSRARRHARGAALTTTLGIALTAGAVLGAPAASAHVTANIYGDAPEKGGYGAITLRVPNEEEKAGTTKLEMTVPEKYEISSARTQPVPGWTSEVTTNGSDVVTKVTWTADGEGIPAGLDSYQEFGVQLGALPDNTDELMLPTKQTYSDGTVSNWNQPQEGDAEPESPAPVVPLAESSGGHGAHSSHRDGENASGDAGSGDRQHASEGGTDDTARWLGGAGLLVGALGVGVGTGATLRARKNGKVDS</sequence>
<feature type="region of interest" description="Disordered" evidence="1">
    <location>
        <begin position="156"/>
        <end position="226"/>
    </location>
</feature>
<dbReference type="InterPro" id="IPR038507">
    <property type="entry name" value="YcnI-like_sf"/>
</dbReference>
<protein>
    <submittedName>
        <fullName evidence="4">Uncharacterized protein YcnI</fullName>
    </submittedName>
</protein>
<dbReference type="EMBL" id="JACHWU010000001">
    <property type="protein sequence ID" value="MBB3049571.1"/>
    <property type="molecule type" value="Genomic_DNA"/>
</dbReference>
<feature type="chain" id="PRO_5032327217" evidence="2">
    <location>
        <begin position="46"/>
        <end position="257"/>
    </location>
</feature>
<evidence type="ECO:0000256" key="1">
    <source>
        <dbReference type="SAM" id="MobiDB-lite"/>
    </source>
</evidence>
<feature type="compositionally biased region" description="Polar residues" evidence="1">
    <location>
        <begin position="156"/>
        <end position="169"/>
    </location>
</feature>
<organism evidence="4 5">
    <name type="scientific">Prauserella isguenensis</name>
    <dbReference type="NCBI Taxonomy" id="1470180"/>
    <lineage>
        <taxon>Bacteria</taxon>
        <taxon>Bacillati</taxon>
        <taxon>Actinomycetota</taxon>
        <taxon>Actinomycetes</taxon>
        <taxon>Pseudonocardiales</taxon>
        <taxon>Pseudonocardiaceae</taxon>
        <taxon>Prauserella</taxon>
    </lineage>
</organism>
<gene>
    <name evidence="4" type="ORF">FHS23_000566</name>
</gene>
<reference evidence="4 5" key="1">
    <citation type="submission" date="2020-08" db="EMBL/GenBank/DDBJ databases">
        <title>Genomic Encyclopedia of Type Strains, Phase III (KMG-III): the genomes of soil and plant-associated and newly described type strains.</title>
        <authorList>
            <person name="Whitman W."/>
        </authorList>
    </citation>
    <scope>NUCLEOTIDE SEQUENCE [LARGE SCALE GENOMIC DNA]</scope>
    <source>
        <strain evidence="4 5">CECT 8577</strain>
    </source>
</reference>
<dbReference type="Proteomes" id="UP000550714">
    <property type="component" value="Unassembled WGS sequence"/>
</dbReference>
<dbReference type="AlphaFoldDB" id="A0A839RV12"/>
<keyword evidence="5" id="KW-1185">Reference proteome</keyword>
<evidence type="ECO:0000313" key="4">
    <source>
        <dbReference type="EMBL" id="MBB3049571.1"/>
    </source>
</evidence>
<accession>A0A839RV12</accession>
<keyword evidence="2" id="KW-0732">Signal</keyword>
<evidence type="ECO:0000313" key="5">
    <source>
        <dbReference type="Proteomes" id="UP000550714"/>
    </source>
</evidence>
<proteinExistence type="predicted"/>
<dbReference type="CDD" id="cd08545">
    <property type="entry name" value="YcnI_like"/>
    <property type="match status" value="1"/>
</dbReference>
<dbReference type="Gene3D" id="2.60.40.2230">
    <property type="entry name" value="Uncharacterised protein YcnI-like PF07987, DUF1775"/>
    <property type="match status" value="1"/>
</dbReference>
<dbReference type="InterPro" id="IPR012533">
    <property type="entry name" value="YcnI-copper_dom"/>
</dbReference>